<feature type="compositionally biased region" description="Polar residues" evidence="1">
    <location>
        <begin position="55"/>
        <end position="66"/>
    </location>
</feature>
<name>A0ABV5VG72_9ACTN</name>
<accession>A0ABV5VG72</accession>
<gene>
    <name evidence="2" type="ORF">ACFFRO_17045</name>
</gene>
<evidence type="ECO:0000256" key="1">
    <source>
        <dbReference type="SAM" id="MobiDB-lite"/>
    </source>
</evidence>
<feature type="compositionally biased region" description="Basic and acidic residues" evidence="1">
    <location>
        <begin position="71"/>
        <end position="80"/>
    </location>
</feature>
<keyword evidence="3" id="KW-1185">Reference proteome</keyword>
<evidence type="ECO:0000313" key="3">
    <source>
        <dbReference type="Proteomes" id="UP001589703"/>
    </source>
</evidence>
<dbReference type="Proteomes" id="UP001589703">
    <property type="component" value="Unassembled WGS sequence"/>
</dbReference>
<feature type="region of interest" description="Disordered" evidence="1">
    <location>
        <begin position="1"/>
        <end position="119"/>
    </location>
</feature>
<dbReference type="EMBL" id="JBHMAR010000019">
    <property type="protein sequence ID" value="MFB9736823.1"/>
    <property type="molecule type" value="Genomic_DNA"/>
</dbReference>
<organism evidence="2 3">
    <name type="scientific">Streptomyces thermocoprophilus</name>
    <dbReference type="NCBI Taxonomy" id="78356"/>
    <lineage>
        <taxon>Bacteria</taxon>
        <taxon>Bacillati</taxon>
        <taxon>Actinomycetota</taxon>
        <taxon>Actinomycetes</taxon>
        <taxon>Kitasatosporales</taxon>
        <taxon>Streptomycetaceae</taxon>
        <taxon>Streptomyces</taxon>
    </lineage>
</organism>
<evidence type="ECO:0000313" key="2">
    <source>
        <dbReference type="EMBL" id="MFB9736823.1"/>
    </source>
</evidence>
<protein>
    <submittedName>
        <fullName evidence="2">Fibronectin type III domain-containing protein</fullName>
    </submittedName>
</protein>
<sequence length="119" mass="12551">MVSGVRSIAPPQHVAASTTDTDVVLSWREPSGTGTTDPVVRRSPATADGSRDRQTVTCGDRTTSADASGDTVDRCVDATGRHGTASVHAIQRRDGSGRLSLPSAEVTATRPATRRRRRP</sequence>
<proteinExistence type="predicted"/>
<dbReference type="RefSeq" id="WP_385859224.1">
    <property type="nucleotide sequence ID" value="NZ_JBHMAR010000019.1"/>
</dbReference>
<comment type="caution">
    <text evidence="2">The sequence shown here is derived from an EMBL/GenBank/DDBJ whole genome shotgun (WGS) entry which is preliminary data.</text>
</comment>
<reference evidence="2 3" key="1">
    <citation type="submission" date="2024-09" db="EMBL/GenBank/DDBJ databases">
        <authorList>
            <person name="Sun Q."/>
            <person name="Mori K."/>
        </authorList>
    </citation>
    <scope>NUCLEOTIDE SEQUENCE [LARGE SCALE GENOMIC DNA]</scope>
    <source>
        <strain evidence="2 3">JCM 10918</strain>
    </source>
</reference>